<dbReference type="Proteomes" id="UP000219440">
    <property type="component" value="Unassembled WGS sequence"/>
</dbReference>
<feature type="domain" description="Shikimate dehydrogenase substrate binding N-terminal" evidence="3">
    <location>
        <begin position="11"/>
        <end position="92"/>
    </location>
</feature>
<dbReference type="SUPFAM" id="SSF51735">
    <property type="entry name" value="NAD(P)-binding Rossmann-fold domains"/>
    <property type="match status" value="1"/>
</dbReference>
<accession>A0A2C9A2K6</accession>
<keyword evidence="2" id="KW-0028">Amino-acid biosynthesis</keyword>
<dbReference type="InterPro" id="IPR046346">
    <property type="entry name" value="Aminoacid_DH-like_N_sf"/>
</dbReference>
<dbReference type="GO" id="GO:0050661">
    <property type="term" value="F:NADP binding"/>
    <property type="evidence" value="ECO:0007669"/>
    <property type="project" value="TreeGrafter"/>
</dbReference>
<dbReference type="GO" id="GO:0009423">
    <property type="term" value="P:chorismate biosynthetic process"/>
    <property type="evidence" value="ECO:0007669"/>
    <property type="project" value="TreeGrafter"/>
</dbReference>
<dbReference type="PANTHER" id="PTHR21089:SF1">
    <property type="entry name" value="BIFUNCTIONAL 3-DEHYDROQUINATE DEHYDRATASE_SHIKIMATE DEHYDROGENASE, CHLOROPLASTIC"/>
    <property type="match status" value="1"/>
</dbReference>
<dbReference type="OrthoDB" id="9776868at2"/>
<dbReference type="InterPro" id="IPR022893">
    <property type="entry name" value="Shikimate_DH_fam"/>
</dbReference>
<dbReference type="AlphaFoldDB" id="A0A2C9A2K6"/>
<dbReference type="GO" id="GO:0005829">
    <property type="term" value="C:cytosol"/>
    <property type="evidence" value="ECO:0007669"/>
    <property type="project" value="TreeGrafter"/>
</dbReference>
<keyword evidence="2" id="KW-0057">Aromatic amino acid biosynthesis</keyword>
<name>A0A2C9A2K6_9MICO</name>
<protein>
    <submittedName>
        <fullName evidence="4">Shikimate dehydrogenase</fullName>
    </submittedName>
</protein>
<dbReference type="InterPro" id="IPR013708">
    <property type="entry name" value="Shikimate_DH-bd_N"/>
</dbReference>
<dbReference type="Gene3D" id="3.40.50.10860">
    <property type="entry name" value="Leucine Dehydrogenase, chain A, domain 1"/>
    <property type="match status" value="1"/>
</dbReference>
<evidence type="ECO:0000313" key="4">
    <source>
        <dbReference type="EMBL" id="SOE73554.1"/>
    </source>
</evidence>
<reference evidence="4 5" key="1">
    <citation type="submission" date="2017-09" db="EMBL/GenBank/DDBJ databases">
        <authorList>
            <person name="Ehlers B."/>
            <person name="Leendertz F.H."/>
        </authorList>
    </citation>
    <scope>NUCLEOTIDE SEQUENCE [LARGE SCALE GENOMIC DNA]</scope>
    <source>
        <strain evidence="4 5">CGMCC 1.05381</strain>
    </source>
</reference>
<dbReference type="SUPFAM" id="SSF53223">
    <property type="entry name" value="Aminoacid dehydrogenase-like, N-terminal domain"/>
    <property type="match status" value="1"/>
</dbReference>
<gene>
    <name evidence="4" type="ORF">SAMN06296378_2761</name>
</gene>
<dbReference type="GO" id="GO:0019632">
    <property type="term" value="P:shikimate metabolic process"/>
    <property type="evidence" value="ECO:0007669"/>
    <property type="project" value="TreeGrafter"/>
</dbReference>
<dbReference type="PANTHER" id="PTHR21089">
    <property type="entry name" value="SHIKIMATE DEHYDROGENASE"/>
    <property type="match status" value="1"/>
</dbReference>
<dbReference type="Gene3D" id="3.40.50.720">
    <property type="entry name" value="NAD(P)-binding Rossmann-like Domain"/>
    <property type="match status" value="1"/>
</dbReference>
<keyword evidence="5" id="KW-1185">Reference proteome</keyword>
<evidence type="ECO:0000256" key="2">
    <source>
        <dbReference type="ARBA" id="ARBA00023141"/>
    </source>
</evidence>
<proteinExistence type="predicted"/>
<comment type="pathway">
    <text evidence="1">Metabolic intermediate biosynthesis; chorismate biosynthesis; chorismate from D-erythrose 4-phosphate and phosphoenolpyruvate: step 4/7.</text>
</comment>
<evidence type="ECO:0000313" key="5">
    <source>
        <dbReference type="Proteomes" id="UP000219440"/>
    </source>
</evidence>
<dbReference type="InterPro" id="IPR036291">
    <property type="entry name" value="NAD(P)-bd_dom_sf"/>
</dbReference>
<sequence>MSEAARRRLAVLGSPISHSLSPSIHRAAYRVLGLDWSYGSADVTGESLARYVGTRDSSWRGLSLTMPLKRDILPLLDSRDELVDLVGAANTVLWDADGSLRGFNTDVYGVERSFRDAGVDALTLVHVLGAGATAASVIAGVARLGVTEAQVLARTPAKAADLVVLGRVLGVTVTVIPWAGSLTGRPDAVISTVPGGESLPEFSREIRCSATLFDVAYDPWPSDLARSWSDAGGSDAGGSGAGGTDAGGAVISGLDLLVNQAVGQIRIFVNADPTIELPDEAAVIGAMREALTP</sequence>
<dbReference type="EMBL" id="OCST01000006">
    <property type="protein sequence ID" value="SOE73554.1"/>
    <property type="molecule type" value="Genomic_DNA"/>
</dbReference>
<dbReference type="GO" id="GO:0009073">
    <property type="term" value="P:aromatic amino acid family biosynthetic process"/>
    <property type="evidence" value="ECO:0007669"/>
    <property type="project" value="UniProtKB-KW"/>
</dbReference>
<organism evidence="4 5">
    <name type="scientific">Salinibacterium xinjiangense</name>
    <dbReference type="NCBI Taxonomy" id="386302"/>
    <lineage>
        <taxon>Bacteria</taxon>
        <taxon>Bacillati</taxon>
        <taxon>Actinomycetota</taxon>
        <taxon>Actinomycetes</taxon>
        <taxon>Micrococcales</taxon>
        <taxon>Microbacteriaceae</taxon>
        <taxon>Salinibacterium</taxon>
    </lineage>
</organism>
<dbReference type="GO" id="GO:0004764">
    <property type="term" value="F:shikimate 3-dehydrogenase (NADP+) activity"/>
    <property type="evidence" value="ECO:0007669"/>
    <property type="project" value="InterPro"/>
</dbReference>
<dbReference type="RefSeq" id="WP_097061822.1">
    <property type="nucleotide sequence ID" value="NZ_BMLC01000001.1"/>
</dbReference>
<evidence type="ECO:0000259" key="3">
    <source>
        <dbReference type="Pfam" id="PF08501"/>
    </source>
</evidence>
<dbReference type="Pfam" id="PF08501">
    <property type="entry name" value="Shikimate_dh_N"/>
    <property type="match status" value="1"/>
</dbReference>
<evidence type="ECO:0000256" key="1">
    <source>
        <dbReference type="ARBA" id="ARBA00004871"/>
    </source>
</evidence>